<reference evidence="1" key="1">
    <citation type="submission" date="2024-09" db="EMBL/GenBank/DDBJ databases">
        <title>Black Yeasts Isolated from many extreme environments.</title>
        <authorList>
            <person name="Coleine C."/>
            <person name="Stajich J.E."/>
            <person name="Selbmann L."/>
        </authorList>
    </citation>
    <scope>NUCLEOTIDE SEQUENCE</scope>
    <source>
        <strain evidence="1">CCFEE 5737</strain>
    </source>
</reference>
<dbReference type="EMBL" id="JAWDJW010001361">
    <property type="protein sequence ID" value="KAK3079123.1"/>
    <property type="molecule type" value="Genomic_DNA"/>
</dbReference>
<name>A0ACC3DR58_9PEZI</name>
<evidence type="ECO:0000313" key="2">
    <source>
        <dbReference type="Proteomes" id="UP001186974"/>
    </source>
</evidence>
<accession>A0ACC3DR58</accession>
<gene>
    <name evidence="1" type="ORF">LTS18_005685</name>
</gene>
<comment type="caution">
    <text evidence="1">The sequence shown here is derived from an EMBL/GenBank/DDBJ whole genome shotgun (WGS) entry which is preliminary data.</text>
</comment>
<organism evidence="1 2">
    <name type="scientific">Coniosporium uncinatum</name>
    <dbReference type="NCBI Taxonomy" id="93489"/>
    <lineage>
        <taxon>Eukaryota</taxon>
        <taxon>Fungi</taxon>
        <taxon>Dikarya</taxon>
        <taxon>Ascomycota</taxon>
        <taxon>Pezizomycotina</taxon>
        <taxon>Dothideomycetes</taxon>
        <taxon>Dothideomycetes incertae sedis</taxon>
        <taxon>Coniosporium</taxon>
    </lineage>
</organism>
<evidence type="ECO:0000313" key="1">
    <source>
        <dbReference type="EMBL" id="KAK3079123.1"/>
    </source>
</evidence>
<keyword evidence="2" id="KW-1185">Reference proteome</keyword>
<dbReference type="Proteomes" id="UP001186974">
    <property type="component" value="Unassembled WGS sequence"/>
</dbReference>
<protein>
    <submittedName>
        <fullName evidence="1">Uncharacterized protein</fullName>
    </submittedName>
</protein>
<proteinExistence type="predicted"/>
<sequence>MEVKFPKASALCGRVSCVVSMEQGGTNPRIAQTLYVKDLRIPTLIGVNSNEREKKQAVVISVSIDRITDSAMDGYGEVEKHVLEASESATFETLEALAEEVAKNISIFTTKHARNSDITVRIAKPLAVPAADAPYVEITRPTSKYEYLEGTRIE</sequence>